<organism evidence="13 14">
    <name type="scientific">Eptatretus burgeri</name>
    <name type="common">Inshore hagfish</name>
    <dbReference type="NCBI Taxonomy" id="7764"/>
    <lineage>
        <taxon>Eukaryota</taxon>
        <taxon>Metazoa</taxon>
        <taxon>Chordata</taxon>
        <taxon>Craniata</taxon>
        <taxon>Vertebrata</taxon>
        <taxon>Cyclostomata</taxon>
        <taxon>Myxini</taxon>
        <taxon>Myxiniformes</taxon>
        <taxon>Myxinidae</taxon>
        <taxon>Eptatretinae</taxon>
        <taxon>Eptatretus</taxon>
    </lineage>
</organism>
<reference evidence="13" key="1">
    <citation type="submission" date="2025-08" db="UniProtKB">
        <authorList>
            <consortium name="Ensembl"/>
        </authorList>
    </citation>
    <scope>IDENTIFICATION</scope>
</reference>
<dbReference type="GO" id="GO:0016226">
    <property type="term" value="P:iron-sulfur cluster assembly"/>
    <property type="evidence" value="ECO:0007669"/>
    <property type="project" value="UniProtKB-UniRule"/>
</dbReference>
<name>A0A8C4WU78_EPTBU</name>
<comment type="cofactor">
    <cofactor evidence="12">
        <name>[4Fe-4S] cluster</name>
        <dbReference type="ChEBI" id="CHEBI:49883"/>
    </cofactor>
    <text evidence="12">Binds 4 [4Fe-4S] clusters per heterotetramer. Contains two stable clusters in the N-termini of NUBP1 and two labile, bridging clusters between subunits of the NUBP1-NUBP2 heterotetramer.</text>
</comment>
<evidence type="ECO:0000256" key="7">
    <source>
        <dbReference type="ARBA" id="ARBA00022840"/>
    </source>
</evidence>
<comment type="subcellular location">
    <subcellularLocation>
        <location evidence="2">Cytoplasm</location>
        <location evidence="2">Cytoskeleton</location>
        <location evidence="2">Cilium axoneme</location>
    </subcellularLocation>
    <subcellularLocation>
        <location evidence="1">Cytoplasm</location>
        <location evidence="1">Cytoskeleton</location>
        <location evidence="1">Microtubule organizing center</location>
        <location evidence="1">Centrosome</location>
        <location evidence="1">Centriole</location>
    </subcellularLocation>
</comment>
<gene>
    <name evidence="12" type="primary">NUBP2</name>
</gene>
<evidence type="ECO:0000256" key="10">
    <source>
        <dbReference type="ARBA" id="ARBA00053368"/>
    </source>
</evidence>
<dbReference type="HAMAP" id="MF_02040">
    <property type="entry name" value="Mrp_NBP35"/>
    <property type="match status" value="1"/>
</dbReference>
<evidence type="ECO:0000256" key="6">
    <source>
        <dbReference type="ARBA" id="ARBA00022741"/>
    </source>
</evidence>
<dbReference type="GeneTree" id="ENSGT00950000183193"/>
<dbReference type="GO" id="GO:0005829">
    <property type="term" value="C:cytosol"/>
    <property type="evidence" value="ECO:0007669"/>
    <property type="project" value="TreeGrafter"/>
</dbReference>
<evidence type="ECO:0000256" key="9">
    <source>
        <dbReference type="ARBA" id="ARBA00023014"/>
    </source>
</evidence>
<dbReference type="Pfam" id="PF10609">
    <property type="entry name" value="ParA"/>
    <property type="match status" value="1"/>
</dbReference>
<evidence type="ECO:0000256" key="4">
    <source>
        <dbReference type="ARBA" id="ARBA00022490"/>
    </source>
</evidence>
<dbReference type="Proteomes" id="UP000694388">
    <property type="component" value="Unplaced"/>
</dbReference>
<evidence type="ECO:0000313" key="14">
    <source>
        <dbReference type="Proteomes" id="UP000694388"/>
    </source>
</evidence>
<evidence type="ECO:0000256" key="1">
    <source>
        <dbReference type="ARBA" id="ARBA00004114"/>
    </source>
</evidence>
<feature type="binding site" evidence="12">
    <location>
        <begin position="24"/>
        <end position="31"/>
    </location>
    <ligand>
        <name>ATP</name>
        <dbReference type="ChEBI" id="CHEBI:30616"/>
    </ligand>
</feature>
<keyword evidence="7 12" id="KW-0067">ATP-binding</keyword>
<feature type="binding site" evidence="12">
    <location>
        <position position="201"/>
    </location>
    <ligand>
        <name>[4Fe-4S] cluster</name>
        <dbReference type="ChEBI" id="CHEBI:49883"/>
        <note>ligand shared between dimeric partners</note>
    </ligand>
</feature>
<comment type="function">
    <text evidence="10">Component of the cytosolic iron-sulfur (Fe/S) protein assembly (CIA) machinery. Required for maturation of extramitochondrial Fe-S proteins. The NUBP1-NUBP2 heterotetramer forms a Fe-S scaffold complex, mediating the de novo assembly of an Fe-S cluster and its transfer to target apoproteins. Negatively regulates cilium formation and structure.</text>
</comment>
<comment type="subunit">
    <text evidence="11">Heterotetramer of 2 NUBP1 and 2 NUBP2 chains. Interacts with KIFC1. Interacts with NUBP1.</text>
</comment>
<keyword evidence="14" id="KW-1185">Reference proteome</keyword>
<reference evidence="13" key="2">
    <citation type="submission" date="2025-09" db="UniProtKB">
        <authorList>
            <consortium name="Ensembl"/>
        </authorList>
    </citation>
    <scope>IDENTIFICATION</scope>
</reference>
<dbReference type="GO" id="GO:0005524">
    <property type="term" value="F:ATP binding"/>
    <property type="evidence" value="ECO:0007669"/>
    <property type="project" value="UniProtKB-KW"/>
</dbReference>
<dbReference type="Ensembl" id="ENSEBUT00000011593.1">
    <property type="protein sequence ID" value="ENSEBUP00000011034.1"/>
    <property type="gene ID" value="ENSEBUG00000007087.1"/>
</dbReference>
<dbReference type="InterPro" id="IPR028600">
    <property type="entry name" value="NUBP2/Cfd1_eukaryotes"/>
</dbReference>
<feature type="binding site" evidence="12">
    <location>
        <position position="198"/>
    </location>
    <ligand>
        <name>[4Fe-4S] cluster</name>
        <dbReference type="ChEBI" id="CHEBI:49883"/>
        <note>ligand shared between dimeric partners</note>
    </ligand>
</feature>
<dbReference type="Gene3D" id="3.40.50.300">
    <property type="entry name" value="P-loop containing nucleotide triphosphate hydrolases"/>
    <property type="match status" value="1"/>
</dbReference>
<evidence type="ECO:0000256" key="2">
    <source>
        <dbReference type="ARBA" id="ARBA00004430"/>
    </source>
</evidence>
<dbReference type="GO" id="GO:0051539">
    <property type="term" value="F:4 iron, 4 sulfur cluster binding"/>
    <property type="evidence" value="ECO:0007669"/>
    <property type="project" value="UniProtKB-UniRule"/>
</dbReference>
<dbReference type="PANTHER" id="PTHR23264:SF19">
    <property type="entry name" value="CYTOSOLIC FE-S CLUSTER ASSEMBLY FACTOR NUBP2"/>
    <property type="match status" value="1"/>
</dbReference>
<dbReference type="FunFam" id="3.40.50.300:FF:000796">
    <property type="entry name" value="Cytosolic Fe-S cluster assembly factor NUBP2"/>
    <property type="match status" value="1"/>
</dbReference>
<dbReference type="InterPro" id="IPR033756">
    <property type="entry name" value="YlxH/NBP35"/>
</dbReference>
<dbReference type="InterPro" id="IPR019591">
    <property type="entry name" value="Mrp/NBP35_ATP-bd"/>
</dbReference>
<dbReference type="HAMAP" id="MF_03039">
    <property type="entry name" value="NUBP2"/>
    <property type="match status" value="1"/>
</dbReference>
<keyword evidence="3 12" id="KW-0004">4Fe-4S</keyword>
<dbReference type="OMA" id="WIPVFAD"/>
<dbReference type="GO" id="GO:0005814">
    <property type="term" value="C:centriole"/>
    <property type="evidence" value="ECO:0007669"/>
    <property type="project" value="UniProtKB-SubCell"/>
</dbReference>
<dbReference type="GO" id="GO:0046872">
    <property type="term" value="F:metal ion binding"/>
    <property type="evidence" value="ECO:0007669"/>
    <property type="project" value="UniProtKB-KW"/>
</dbReference>
<keyword evidence="6 12" id="KW-0547">Nucleotide-binding</keyword>
<keyword evidence="5 12" id="KW-0479">Metal-binding</keyword>
<dbReference type="GO" id="GO:0005930">
    <property type="term" value="C:axoneme"/>
    <property type="evidence" value="ECO:0007669"/>
    <property type="project" value="UniProtKB-SubCell"/>
</dbReference>
<sequence>MASNDDDDDGLQKRVRCVLLVLSGKGGVGKSSVSAQLALSFLSLGKKVGLLDADLCGPSVPLMIGAHGKNVQRGPNGWLPVRAGPSSSLSLMSVAFLLSNKDDAIVWRGPKKTALIKQFLSDVQWGDLDILIVDTPPGTSDEHLAVLEGLRGHPVCSALLVTTPQAVSVGDVRRELTFCRKTGTKVLGIVENMSGFVCPHCAECTNIFSQGGGESLAKECDIRFLGRVPLDPSLALTLDKDRDFSCAATEGPAEAALHHIAEILLQEMNEDAKVAQTS</sequence>
<dbReference type="PANTHER" id="PTHR23264">
    <property type="entry name" value="NUCLEOTIDE-BINDING PROTEIN NBP35 YEAST -RELATED"/>
    <property type="match status" value="1"/>
</dbReference>
<comment type="similarity">
    <text evidence="12">Belongs to the Mrp/NBP35 ATP-binding proteins family. NUBP2/CFD1 subfamily.</text>
</comment>
<dbReference type="GO" id="GO:0140663">
    <property type="term" value="F:ATP-dependent FeS chaperone activity"/>
    <property type="evidence" value="ECO:0007669"/>
    <property type="project" value="InterPro"/>
</dbReference>
<accession>A0A8C4WU78</accession>
<keyword evidence="4 12" id="KW-0963">Cytoplasm</keyword>
<dbReference type="InterPro" id="IPR027417">
    <property type="entry name" value="P-loop_NTPase"/>
</dbReference>
<evidence type="ECO:0000256" key="11">
    <source>
        <dbReference type="ARBA" id="ARBA00065349"/>
    </source>
</evidence>
<evidence type="ECO:0000256" key="5">
    <source>
        <dbReference type="ARBA" id="ARBA00022723"/>
    </source>
</evidence>
<keyword evidence="9 12" id="KW-0411">Iron-sulfur</keyword>
<evidence type="ECO:0000313" key="13">
    <source>
        <dbReference type="Ensembl" id="ENSEBUP00000011034.1"/>
    </source>
</evidence>
<dbReference type="AlphaFoldDB" id="A0A8C4WU78"/>
<dbReference type="SUPFAM" id="SSF52540">
    <property type="entry name" value="P-loop containing nucleoside triphosphate hydrolases"/>
    <property type="match status" value="1"/>
</dbReference>
<protein>
    <submittedName>
        <fullName evidence="13">NUBP iron-sulfur cluster assembly factor 2, cytosolic</fullName>
    </submittedName>
</protein>
<dbReference type="GO" id="GO:0005634">
    <property type="term" value="C:nucleus"/>
    <property type="evidence" value="ECO:0007669"/>
    <property type="project" value="UniProtKB-ARBA"/>
</dbReference>
<dbReference type="CDD" id="cd02037">
    <property type="entry name" value="Mrp_NBP35"/>
    <property type="match status" value="1"/>
</dbReference>
<evidence type="ECO:0000256" key="8">
    <source>
        <dbReference type="ARBA" id="ARBA00023004"/>
    </source>
</evidence>
<evidence type="ECO:0000256" key="12">
    <source>
        <dbReference type="HAMAP-Rule" id="MF_03039"/>
    </source>
</evidence>
<evidence type="ECO:0000256" key="3">
    <source>
        <dbReference type="ARBA" id="ARBA00022485"/>
    </source>
</evidence>
<keyword evidence="8 12" id="KW-0408">Iron</keyword>
<proteinExistence type="inferred from homology"/>